<dbReference type="GO" id="GO:0004722">
    <property type="term" value="F:protein serine/threonine phosphatase activity"/>
    <property type="evidence" value="ECO:0007669"/>
    <property type="project" value="InterPro"/>
</dbReference>
<dbReference type="InterPro" id="IPR000222">
    <property type="entry name" value="PP2C_BS"/>
</dbReference>
<dbReference type="VEuPathDB" id="TriTrypDB:TcBrA4_0056390"/>
<evidence type="ECO:0000313" key="6">
    <source>
        <dbReference type="EMBL" id="PWV19710.1"/>
    </source>
</evidence>
<dbReference type="VEuPathDB" id="TriTrypDB:ECC02_003592"/>
<dbReference type="GO" id="GO:0046872">
    <property type="term" value="F:metal ion binding"/>
    <property type="evidence" value="ECO:0007669"/>
    <property type="project" value="UniProtKB-KW"/>
</dbReference>
<reference evidence="6 7" key="1">
    <citation type="journal article" date="2018" name="Microb. Genom.">
        <title>Expanding an expanded genome: long-read sequencing of Trypanosoma cruzi.</title>
        <authorList>
            <person name="Berna L."/>
            <person name="Rodriguez M."/>
            <person name="Chiribao M.L."/>
            <person name="Parodi-Talice A."/>
            <person name="Pita S."/>
            <person name="Rijo G."/>
            <person name="Alvarez-Valin F."/>
            <person name="Robello C."/>
        </authorList>
    </citation>
    <scope>NUCLEOTIDE SEQUENCE [LARGE SCALE GENOMIC DNA]</scope>
    <source>
        <strain evidence="6 7">TCC</strain>
    </source>
</reference>
<keyword evidence="2 4" id="KW-0378">Hydrolase</keyword>
<protein>
    <recommendedName>
        <fullName evidence="5">PPM-type phosphatase domain-containing protein</fullName>
    </recommendedName>
</protein>
<dbReference type="VEuPathDB" id="TriTrypDB:BCY84_03189"/>
<proteinExistence type="inferred from homology"/>
<feature type="domain" description="PPM-type phosphatase" evidence="5">
    <location>
        <begin position="23"/>
        <end position="275"/>
    </location>
</feature>
<dbReference type="VEuPathDB" id="TriTrypDB:TCDM_01987"/>
<dbReference type="CDD" id="cd00143">
    <property type="entry name" value="PP2Cc"/>
    <property type="match status" value="1"/>
</dbReference>
<dbReference type="PROSITE" id="PS51746">
    <property type="entry name" value="PPM_2"/>
    <property type="match status" value="1"/>
</dbReference>
<dbReference type="InterPro" id="IPR036457">
    <property type="entry name" value="PPM-type-like_dom_sf"/>
</dbReference>
<dbReference type="SMART" id="SM00332">
    <property type="entry name" value="PP2Cc"/>
    <property type="match status" value="1"/>
</dbReference>
<name>A0A2V2XGU9_TRYCR</name>
<evidence type="ECO:0000313" key="7">
    <source>
        <dbReference type="Proteomes" id="UP000246078"/>
    </source>
</evidence>
<dbReference type="AlphaFoldDB" id="A0A2V2XGU9"/>
<dbReference type="InterPro" id="IPR001932">
    <property type="entry name" value="PPM-type_phosphatase-like_dom"/>
</dbReference>
<keyword evidence="1" id="KW-0479">Metal-binding</keyword>
<evidence type="ECO:0000256" key="1">
    <source>
        <dbReference type="ARBA" id="ARBA00022723"/>
    </source>
</evidence>
<dbReference type="InterPro" id="IPR015655">
    <property type="entry name" value="PP2C"/>
</dbReference>
<dbReference type="VEuPathDB" id="TriTrypDB:C4B63_19g169"/>
<evidence type="ECO:0000256" key="4">
    <source>
        <dbReference type="RuleBase" id="RU003465"/>
    </source>
</evidence>
<evidence type="ECO:0000259" key="5">
    <source>
        <dbReference type="PROSITE" id="PS51746"/>
    </source>
</evidence>
<dbReference type="PROSITE" id="PS01032">
    <property type="entry name" value="PPM_1"/>
    <property type="match status" value="1"/>
</dbReference>
<dbReference type="VEuPathDB" id="TriTrypDB:TcG_02718"/>
<dbReference type="Proteomes" id="UP000246078">
    <property type="component" value="Unassembled WGS sequence"/>
</dbReference>
<evidence type="ECO:0000256" key="3">
    <source>
        <dbReference type="ARBA" id="ARBA00022912"/>
    </source>
</evidence>
<dbReference type="VEuPathDB" id="TriTrypDB:TcCLB.511491.100"/>
<sequence length="407" mass="45620">MGIPLPKPVMTQLRERHGNEIFRCGSSCVNGFRESMEDAHIIYLQPGWGFFGVFDGHVNDQCSQYLEGAWKEILEKEKMPMTDDRMKELALEIDKQWMDLGREGGSTGTFFAAMKKDDNIHLQVGNVGDSRVLVCVNGQARAMTEDHKPNNNDERRRIEDCGGRVEGNRVDGSLAVSRAFGDRDYKTNTTGSQLQQKVIALPDVTHVDLTWGSKDFAVLCCDGVFEGQFSNEEVVEFIKLQLETSDDLAVVAGRVCEEAVNRGSRDNVSCVIVQFKSGKDYADTDHLEVVPGPFSLPKNGVFRKVYGIMAQKAGCTIHEVLEKRYDQLVSMDKELLQEEWQWFKGGPPASLKGKDRTQWFADLLEQHAAESPSDSRSEQLERIQLLQQQIGVPLPVLLSLMAGQTQE</sequence>
<evidence type="ECO:0000256" key="2">
    <source>
        <dbReference type="ARBA" id="ARBA00022801"/>
    </source>
</evidence>
<dbReference type="PANTHER" id="PTHR47992">
    <property type="entry name" value="PROTEIN PHOSPHATASE"/>
    <property type="match status" value="1"/>
</dbReference>
<dbReference type="VEuPathDB" id="TriTrypDB:TcCL_ESM02473"/>
<keyword evidence="3 4" id="KW-0904">Protein phosphatase</keyword>
<dbReference type="SUPFAM" id="SSF81606">
    <property type="entry name" value="PP2C-like"/>
    <property type="match status" value="1"/>
</dbReference>
<dbReference type="VEuPathDB" id="TriTrypDB:Tc_MARK_6277"/>
<organism evidence="6 7">
    <name type="scientific">Trypanosoma cruzi</name>
    <dbReference type="NCBI Taxonomy" id="5693"/>
    <lineage>
        <taxon>Eukaryota</taxon>
        <taxon>Discoba</taxon>
        <taxon>Euglenozoa</taxon>
        <taxon>Kinetoplastea</taxon>
        <taxon>Metakinetoplastina</taxon>
        <taxon>Trypanosomatida</taxon>
        <taxon>Trypanosomatidae</taxon>
        <taxon>Trypanosoma</taxon>
        <taxon>Schizotrypanum</taxon>
    </lineage>
</organism>
<dbReference type="VEuPathDB" id="TriTrypDB:TCSYLVIO_007410"/>
<accession>A0A2V2XGU9</accession>
<dbReference type="VEuPathDB" id="TriTrypDB:TcYC6_0074940"/>
<dbReference type="VEuPathDB" id="TriTrypDB:C3747_9g213"/>
<gene>
    <name evidence="6" type="ORF">C3747_9g213</name>
</gene>
<comment type="caution">
    <text evidence="6">The sequence shown here is derived from an EMBL/GenBank/DDBJ whole genome shotgun (WGS) entry which is preliminary data.</text>
</comment>
<dbReference type="Pfam" id="PF00481">
    <property type="entry name" value="PP2C"/>
    <property type="match status" value="1"/>
</dbReference>
<dbReference type="EMBL" id="PRFC01000009">
    <property type="protein sequence ID" value="PWV19710.1"/>
    <property type="molecule type" value="Genomic_DNA"/>
</dbReference>
<comment type="similarity">
    <text evidence="4">Belongs to the PP2C family.</text>
</comment>
<dbReference type="VEuPathDB" id="TriTrypDB:TcCLB.506925.150"/>
<dbReference type="Gene3D" id="3.60.40.10">
    <property type="entry name" value="PPM-type phosphatase domain"/>
    <property type="match status" value="1"/>
</dbReference>
<dbReference type="FunFam" id="3.60.40.10:FF:000073">
    <property type="entry name" value="Putative phosphatase 2C"/>
    <property type="match status" value="1"/>
</dbReference>